<reference evidence="3 4" key="1">
    <citation type="submission" date="2013-07" db="EMBL/GenBank/DDBJ databases">
        <title>Comparative Genomic and Metabolomic Analysis of Twelve Strains of Pseudoalteromonas luteoviolacea.</title>
        <authorList>
            <person name="Vynne N.G."/>
            <person name="Mansson M."/>
            <person name="Gram L."/>
        </authorList>
    </citation>
    <scope>NUCLEOTIDE SEQUENCE [LARGE SCALE GENOMIC DNA]</scope>
    <source>
        <strain evidence="3 4">NCIMB 1942</strain>
    </source>
</reference>
<comment type="caution">
    <text evidence="3">The sequence shown here is derived from an EMBL/GenBank/DDBJ whole genome shotgun (WGS) entry which is preliminary data.</text>
</comment>
<keyword evidence="1" id="KW-0233">DNA recombination</keyword>
<dbReference type="GO" id="GO:0006310">
    <property type="term" value="P:DNA recombination"/>
    <property type="evidence" value="ECO:0007669"/>
    <property type="project" value="UniProtKB-KW"/>
</dbReference>
<dbReference type="Proteomes" id="UP000076587">
    <property type="component" value="Unassembled WGS sequence"/>
</dbReference>
<dbReference type="PATRIC" id="fig|1365253.3.peg.2920"/>
<dbReference type="EMBL" id="AUXT01000169">
    <property type="protein sequence ID" value="KZN46511.1"/>
    <property type="molecule type" value="Genomic_DNA"/>
</dbReference>
<dbReference type="PROSITE" id="PS51898">
    <property type="entry name" value="TYR_RECOMBINASE"/>
    <property type="match status" value="1"/>
</dbReference>
<name>A0A167BGH3_9GAMM</name>
<dbReference type="RefSeq" id="WP_063377490.1">
    <property type="nucleotide sequence ID" value="NZ_AUXT01000169.1"/>
</dbReference>
<evidence type="ECO:0000313" key="4">
    <source>
        <dbReference type="Proteomes" id="UP000076587"/>
    </source>
</evidence>
<dbReference type="SUPFAM" id="SSF56349">
    <property type="entry name" value="DNA breaking-rejoining enzymes"/>
    <property type="match status" value="1"/>
</dbReference>
<dbReference type="InterPro" id="IPR013762">
    <property type="entry name" value="Integrase-like_cat_sf"/>
</dbReference>
<organism evidence="3 4">
    <name type="scientific">Pseudoalteromonas luteoviolacea NCIMB 1942</name>
    <dbReference type="NCBI Taxonomy" id="1365253"/>
    <lineage>
        <taxon>Bacteria</taxon>
        <taxon>Pseudomonadati</taxon>
        <taxon>Pseudomonadota</taxon>
        <taxon>Gammaproteobacteria</taxon>
        <taxon>Alteromonadales</taxon>
        <taxon>Pseudoalteromonadaceae</taxon>
        <taxon>Pseudoalteromonas</taxon>
    </lineage>
</organism>
<accession>A0A167BGH3</accession>
<dbReference type="InterPro" id="IPR011010">
    <property type="entry name" value="DNA_brk_join_enz"/>
</dbReference>
<dbReference type="AlphaFoldDB" id="A0A167BGH3"/>
<protein>
    <recommendedName>
        <fullName evidence="2">Tyr recombinase domain-containing protein</fullName>
    </recommendedName>
</protein>
<sequence>MDIVRLNAKVYRSNAGVYEELPVLLTEEGVVESHLSYLLDHVHVRSQSWLDKQVTALKLFIQFLDANSQLALTPKEFFKVFVQQLYSGTIGTDGLDPSMLFWMPRRVTTANAIINSLANYSDWLSENRDLEGFLSISDTASYDERINWAAWHHKRNRAFLAHTWQLPDKGAIRYRPDYAKKSTTARIEAPKIFPEKYFAQLLFEGFSNYGHRYDSNLGTRLNLRDILITLLLNGAGLRMSEPFHLYIQDVTLDPVIARETGKQVALVRIYHPAEGTAPHDWQVKSNGQAKTREGYLKTKYGLLPRNRSADRTYRAGWKVKKLDNQQEKYIHVQWFPLIFGELFYAFWKLYLRQLRHIPVNHPFAFISLSGPQAGQPLSITAYYQNHQRAVKSIGLTPSKLSGTSPHGHRHAYGQRLKNAGIDPLVRRNALHHSSLESQLVYCEPQFDEVSSMLMEADKRLASAETTQPVVRNYLAQGFDDVDPQELLSGQGYLVKGGDDE</sequence>
<dbReference type="GO" id="GO:0015074">
    <property type="term" value="P:DNA integration"/>
    <property type="evidence" value="ECO:0007669"/>
    <property type="project" value="InterPro"/>
</dbReference>
<evidence type="ECO:0000313" key="3">
    <source>
        <dbReference type="EMBL" id="KZN46511.1"/>
    </source>
</evidence>
<evidence type="ECO:0000256" key="1">
    <source>
        <dbReference type="ARBA" id="ARBA00023172"/>
    </source>
</evidence>
<dbReference type="NCBIfam" id="NF040693">
    <property type="entry name" value="recomb_GmtY"/>
    <property type="match status" value="1"/>
</dbReference>
<dbReference type="InterPro" id="IPR002104">
    <property type="entry name" value="Integrase_catalytic"/>
</dbReference>
<dbReference type="OrthoDB" id="2078692at2"/>
<dbReference type="GO" id="GO:0003677">
    <property type="term" value="F:DNA binding"/>
    <property type="evidence" value="ECO:0007669"/>
    <property type="project" value="InterPro"/>
</dbReference>
<dbReference type="Gene3D" id="1.10.443.10">
    <property type="entry name" value="Intergrase catalytic core"/>
    <property type="match status" value="1"/>
</dbReference>
<proteinExistence type="predicted"/>
<feature type="domain" description="Tyr recombinase" evidence="2">
    <location>
        <begin position="188"/>
        <end position="454"/>
    </location>
</feature>
<gene>
    <name evidence="3" type="ORF">N482_12020</name>
</gene>
<evidence type="ECO:0000259" key="2">
    <source>
        <dbReference type="PROSITE" id="PS51898"/>
    </source>
</evidence>